<dbReference type="Proteomes" id="UP001632038">
    <property type="component" value="Unassembled WGS sequence"/>
</dbReference>
<dbReference type="EMBL" id="JAVIJP010000015">
    <property type="protein sequence ID" value="KAL3643875.1"/>
    <property type="molecule type" value="Genomic_DNA"/>
</dbReference>
<dbReference type="AlphaFoldDB" id="A0ABD3DNJ3"/>
<dbReference type="PANTHER" id="PTHR31267:SF2">
    <property type="entry name" value="EXPRESSED PROTEIN"/>
    <property type="match status" value="1"/>
</dbReference>
<accession>A0ABD3DNJ3</accession>
<organism evidence="2 3">
    <name type="scientific">Castilleja foliolosa</name>
    <dbReference type="NCBI Taxonomy" id="1961234"/>
    <lineage>
        <taxon>Eukaryota</taxon>
        <taxon>Viridiplantae</taxon>
        <taxon>Streptophyta</taxon>
        <taxon>Embryophyta</taxon>
        <taxon>Tracheophyta</taxon>
        <taxon>Spermatophyta</taxon>
        <taxon>Magnoliopsida</taxon>
        <taxon>eudicotyledons</taxon>
        <taxon>Gunneridae</taxon>
        <taxon>Pentapetalae</taxon>
        <taxon>asterids</taxon>
        <taxon>lamiids</taxon>
        <taxon>Lamiales</taxon>
        <taxon>Orobanchaceae</taxon>
        <taxon>Pedicularideae</taxon>
        <taxon>Castillejinae</taxon>
        <taxon>Castilleja</taxon>
    </lineage>
</organism>
<proteinExistence type="predicted"/>
<name>A0ABD3DNJ3_9LAMI</name>
<feature type="compositionally biased region" description="Polar residues" evidence="1">
    <location>
        <begin position="431"/>
        <end position="454"/>
    </location>
</feature>
<evidence type="ECO:0000313" key="3">
    <source>
        <dbReference type="Proteomes" id="UP001632038"/>
    </source>
</evidence>
<feature type="region of interest" description="Disordered" evidence="1">
    <location>
        <begin position="26"/>
        <end position="57"/>
    </location>
</feature>
<keyword evidence="3" id="KW-1185">Reference proteome</keyword>
<gene>
    <name evidence="2" type="ORF">CASFOL_011807</name>
</gene>
<dbReference type="PANTHER" id="PTHR31267">
    <property type="entry name" value="DENTIN SIALOPHOSPHOPROTEIN-LIKE PROTEIN"/>
    <property type="match status" value="1"/>
</dbReference>
<sequence length="944" mass="104563">MLQRQIMFKQLQELQRKQQLQELGNNNRNQNYANQLPSLKQDSGGQYLPTANETPAQGSSQMFMVNNMQMLQHGGSDGLVFSQNHNLAPQFDMSAYLTHSPNSSDNLNQYSHFQGSFVSNQENNLFGQVPVGGLNSMTLPNYPQQGFPMPKSEDSGKGNENAASLDPLEHKILYNTDGSSWESALSKISNSSSSGFDNSSVENSSMLSGSWSALMQSAVAETSSSDAGIQEEWSGLSFQNPEPLKDAEKLQNDWVDRDLQNDSSPSSKPDNLFQNVNSFNNFQQPAQYIKQKEEYHPESPHATMQISPRNTCQLVDNISQPCNSFSGHEFGSTYGIQGSTSGHMLSVQKKYNQVNQLKTHGYSLESDSMDHVGGSNGESVVAPSESMFELLNKDDTSNDQTPAMQLSSQVPIHRELPNTLDFGFRMVPTDHPQTPQSYSFSPSLSGNSNATSLQFPAYSAPPQDHSELKIPDSSGSEFPLQENAPESQPSLTPDMLQHGGFSMGPAILWPENQNSFQHEYQQPVKNETPSFPARDIGAFPQSLNQNYSPLPQALSSSDVGTYNVNNQHSIANARKLLLRELQQQSVFKASSMPYNQNTQQKDTFSQNYTSNLAYESHISSQMGPSRFKHYEALKSGHILPMYDTRAPNNAAQPFAEMTLANLQENKLVMQVNLDSVVCPSTALTSVASKQLNPACALASDVTDHNLAISKPKKRKLAALDMVPWHEEVNHQQPRLQDISTAEYLWAKALNRKPEEALNDAEIVEGLPSVTRAKRRLICSTQLMQQIFLPAPVFILCSDAIPNCDCVAYFAARLTLGDAWSLTGQLMSDTNNMSLDELKTSKRTKACKFVKVVEALINRVNEVEAELQRLDKSISYVDMKVEALELEKFSTINRFAKFHIRAHPINTDPASSSGKAALLKTNLQKYVVPVPMPETIPEGQECLSL</sequence>
<evidence type="ECO:0000313" key="2">
    <source>
        <dbReference type="EMBL" id="KAL3643875.1"/>
    </source>
</evidence>
<comment type="caution">
    <text evidence="2">The sequence shown here is derived from an EMBL/GenBank/DDBJ whole genome shotgun (WGS) entry which is preliminary data.</text>
</comment>
<feature type="compositionally biased region" description="Polar residues" evidence="1">
    <location>
        <begin position="35"/>
        <end position="57"/>
    </location>
</feature>
<feature type="region of interest" description="Disordered" evidence="1">
    <location>
        <begin position="423"/>
        <end position="504"/>
    </location>
</feature>
<reference evidence="3" key="1">
    <citation type="journal article" date="2024" name="IScience">
        <title>Strigolactones Initiate the Formation of Haustorium-like Structures in Castilleja.</title>
        <authorList>
            <person name="Buerger M."/>
            <person name="Peterson D."/>
            <person name="Chory J."/>
        </authorList>
    </citation>
    <scope>NUCLEOTIDE SEQUENCE [LARGE SCALE GENOMIC DNA]</scope>
</reference>
<protein>
    <submittedName>
        <fullName evidence="2">Uncharacterized protein</fullName>
    </submittedName>
</protein>
<feature type="region of interest" description="Disordered" evidence="1">
    <location>
        <begin position="143"/>
        <end position="163"/>
    </location>
</feature>
<evidence type="ECO:0000256" key="1">
    <source>
        <dbReference type="SAM" id="MobiDB-lite"/>
    </source>
</evidence>